<sequence length="105" mass="12858">MAHRDLFDRIDKVDLIWYDDDDYYERYTKRDDTAIVKKLRQGYPIQKLYISIYIPENLLLQNAWKREYVFVGLFDDFESDQFFDYHLLDKPVNVPLHWSSVSNQE</sequence>
<reference evidence="1 2" key="2">
    <citation type="journal article" date="2019" name="G3 (Bethesda)">
        <title>Hybrid Assembly of the Genome of the Entomopathogenic Nematode Steinernema carpocapsae Identifies the X-Chromosome.</title>
        <authorList>
            <person name="Serra L."/>
            <person name="Macchietto M."/>
            <person name="Macias-Munoz A."/>
            <person name="McGill C.J."/>
            <person name="Rodriguez I.M."/>
            <person name="Rodriguez B."/>
            <person name="Murad R."/>
            <person name="Mortazavi A."/>
        </authorList>
    </citation>
    <scope>NUCLEOTIDE SEQUENCE [LARGE SCALE GENOMIC DNA]</scope>
    <source>
        <strain evidence="1 2">ALL</strain>
    </source>
</reference>
<evidence type="ECO:0000313" key="2">
    <source>
        <dbReference type="Proteomes" id="UP000298663"/>
    </source>
</evidence>
<dbReference type="EMBL" id="AZBU02000002">
    <property type="protein sequence ID" value="TKR95712.1"/>
    <property type="molecule type" value="Genomic_DNA"/>
</dbReference>
<keyword evidence="2" id="KW-1185">Reference proteome</keyword>
<evidence type="ECO:0000313" key="1">
    <source>
        <dbReference type="EMBL" id="TKR95712.1"/>
    </source>
</evidence>
<accession>A0A4U5PGI8</accession>
<organism evidence="1 2">
    <name type="scientific">Steinernema carpocapsae</name>
    <name type="common">Entomopathogenic nematode</name>
    <dbReference type="NCBI Taxonomy" id="34508"/>
    <lineage>
        <taxon>Eukaryota</taxon>
        <taxon>Metazoa</taxon>
        <taxon>Ecdysozoa</taxon>
        <taxon>Nematoda</taxon>
        <taxon>Chromadorea</taxon>
        <taxon>Rhabditida</taxon>
        <taxon>Tylenchina</taxon>
        <taxon>Panagrolaimomorpha</taxon>
        <taxon>Strongyloidoidea</taxon>
        <taxon>Steinernematidae</taxon>
        <taxon>Steinernema</taxon>
    </lineage>
</organism>
<gene>
    <name evidence="1" type="ORF">L596_009842</name>
</gene>
<proteinExistence type="predicted"/>
<comment type="caution">
    <text evidence="1">The sequence shown here is derived from an EMBL/GenBank/DDBJ whole genome shotgun (WGS) entry which is preliminary data.</text>
</comment>
<dbReference type="Proteomes" id="UP000298663">
    <property type="component" value="Unassembled WGS sequence"/>
</dbReference>
<name>A0A4U5PGI8_STECR</name>
<protein>
    <submittedName>
        <fullName evidence="1">Uncharacterized protein</fullName>
    </submittedName>
</protein>
<dbReference type="AlphaFoldDB" id="A0A4U5PGI8"/>
<reference evidence="1 2" key="1">
    <citation type="journal article" date="2015" name="Genome Biol.">
        <title>Comparative genomics of Steinernema reveals deeply conserved gene regulatory networks.</title>
        <authorList>
            <person name="Dillman A.R."/>
            <person name="Macchietto M."/>
            <person name="Porter C.F."/>
            <person name="Rogers A."/>
            <person name="Williams B."/>
            <person name="Antoshechkin I."/>
            <person name="Lee M.M."/>
            <person name="Goodwin Z."/>
            <person name="Lu X."/>
            <person name="Lewis E.E."/>
            <person name="Goodrich-Blair H."/>
            <person name="Stock S.P."/>
            <person name="Adams B.J."/>
            <person name="Sternberg P.W."/>
            <person name="Mortazavi A."/>
        </authorList>
    </citation>
    <scope>NUCLEOTIDE SEQUENCE [LARGE SCALE GENOMIC DNA]</scope>
    <source>
        <strain evidence="1 2">ALL</strain>
    </source>
</reference>